<dbReference type="Proteomes" id="UP000262172">
    <property type="component" value="Unassembled WGS sequence"/>
</dbReference>
<sequence>MTTFVLIHGGGDTGWSFHLVAAQLEARGHEVIAPDLPAGDDALRFEDYVDAVVALVDSGREVVVLGHSFGAFTAPPVAARLSAAALVLLAGMVPRPGESAEQWWTATGYADAVAAQAARDDGLTGNDDPYVTYYHDVPRALAEEALRRESDHPSTAAYAEPWPLAAWPDVPTHFLLCTEDRFFPPDLFRRIVPERLGIVPDEVPGGHCVALSRPAELADRLEGYAVPTRS</sequence>
<dbReference type="InterPro" id="IPR052897">
    <property type="entry name" value="Sec-Metab_Biosynth_Hydrolase"/>
</dbReference>
<evidence type="ECO:0000313" key="2">
    <source>
        <dbReference type="EMBL" id="REJ05433.1"/>
    </source>
</evidence>
<keyword evidence="2" id="KW-0378">Hydrolase</keyword>
<evidence type="ECO:0000313" key="3">
    <source>
        <dbReference type="Proteomes" id="UP000262172"/>
    </source>
</evidence>
<proteinExistence type="predicted"/>
<dbReference type="GO" id="GO:0016787">
    <property type="term" value="F:hydrolase activity"/>
    <property type="evidence" value="ECO:0007669"/>
    <property type="project" value="UniProtKB-KW"/>
</dbReference>
<dbReference type="AlphaFoldDB" id="A0A371NT04"/>
<reference evidence="2 3" key="1">
    <citation type="submission" date="2018-08" db="EMBL/GenBank/DDBJ databases">
        <title>Isolation, diversity and antifungal activity of Actinobacteria from cow dung.</title>
        <authorList>
            <person name="Ling L."/>
        </authorList>
    </citation>
    <scope>NUCLEOTIDE SEQUENCE [LARGE SCALE GENOMIC DNA]</scope>
    <source>
        <strain evidence="2 3">NEAU-LLE</strain>
    </source>
</reference>
<feature type="domain" description="AB hydrolase-1" evidence="1">
    <location>
        <begin position="4"/>
        <end position="219"/>
    </location>
</feature>
<dbReference type="Gene3D" id="3.40.50.1820">
    <property type="entry name" value="alpha/beta hydrolase"/>
    <property type="match status" value="1"/>
</dbReference>
<dbReference type="InterPro" id="IPR000073">
    <property type="entry name" value="AB_hydrolase_1"/>
</dbReference>
<dbReference type="OrthoDB" id="9773549at2"/>
<keyword evidence="3" id="KW-1185">Reference proteome</keyword>
<dbReference type="Pfam" id="PF12697">
    <property type="entry name" value="Abhydrolase_6"/>
    <property type="match status" value="1"/>
</dbReference>
<protein>
    <submittedName>
        <fullName evidence="2">Alpha/beta hydrolase</fullName>
    </submittedName>
</protein>
<dbReference type="PANTHER" id="PTHR37017">
    <property type="entry name" value="AB HYDROLASE-1 DOMAIN-CONTAINING PROTEIN-RELATED"/>
    <property type="match status" value="1"/>
</dbReference>
<gene>
    <name evidence="2" type="ORF">DY023_09280</name>
</gene>
<dbReference type="PANTHER" id="PTHR37017:SF11">
    <property type="entry name" value="ESTERASE_LIPASE_THIOESTERASE DOMAIN-CONTAINING PROTEIN"/>
    <property type="match status" value="1"/>
</dbReference>
<evidence type="ECO:0000259" key="1">
    <source>
        <dbReference type="Pfam" id="PF12697"/>
    </source>
</evidence>
<organism evidence="2 3">
    <name type="scientific">Microbacterium bovistercoris</name>
    <dbReference type="NCBI Taxonomy" id="2293570"/>
    <lineage>
        <taxon>Bacteria</taxon>
        <taxon>Bacillati</taxon>
        <taxon>Actinomycetota</taxon>
        <taxon>Actinomycetes</taxon>
        <taxon>Micrococcales</taxon>
        <taxon>Microbacteriaceae</taxon>
        <taxon>Microbacterium</taxon>
    </lineage>
</organism>
<dbReference type="EMBL" id="QUAB01000041">
    <property type="protein sequence ID" value="REJ05433.1"/>
    <property type="molecule type" value="Genomic_DNA"/>
</dbReference>
<name>A0A371NT04_9MICO</name>
<dbReference type="RefSeq" id="WP_116242057.1">
    <property type="nucleotide sequence ID" value="NZ_QUAB01000041.1"/>
</dbReference>
<accession>A0A371NT04</accession>
<comment type="caution">
    <text evidence="2">The sequence shown here is derived from an EMBL/GenBank/DDBJ whole genome shotgun (WGS) entry which is preliminary data.</text>
</comment>
<dbReference type="InterPro" id="IPR029058">
    <property type="entry name" value="AB_hydrolase_fold"/>
</dbReference>
<dbReference type="SUPFAM" id="SSF53474">
    <property type="entry name" value="alpha/beta-Hydrolases"/>
    <property type="match status" value="1"/>
</dbReference>